<keyword evidence="5" id="KW-0677">Repeat</keyword>
<evidence type="ECO:0000256" key="2">
    <source>
        <dbReference type="ARBA" id="ARBA00004613"/>
    </source>
</evidence>
<gene>
    <name evidence="8" type="ORF">J2851_002321</name>
</gene>
<keyword evidence="4" id="KW-0800">Toxin</keyword>
<sequence>MLINLGTIMSTIMGTADADYLKGTRNDDALSGLDGNDTLIGGAGADTLLGGDGDDRLYIDAADQIVSGGAGFDTAVVRGTAGVTLDLAATQIEQVYGGAGGDVLTAVGAASSVVINGGGGNDTTSGSDFNDTLRGGDGDDLLQGGAGNDWLVGGAGFDTLLGGDGDDRIYISGYGDWVDAGAGYDTVVVQGTDPVYLDLEVSQVERVYGGGGDDYFYADFRSVDVEINAGAGNDWLMGGSGNDTLRGGAGNDFFEGGEGADVIAGGAGIDTAYFSRSQAGVTVNLATGIGSGGVADGDRLSGIEDVYGSYYGDSLIGNAAANKLTGWEGNDTLSGGKGDDTLIGGSGNDVLIGGAGGDAFRFLRYDAGTDVISDFQTGVDRIELEGWSFGNLPDGPLDASLFALNAPADADDRFIFNTATGVLSYDFDGNGSGAAVAIVALNVRTLSASDIVSVPYGS</sequence>
<name>A0ABS4SJ06_9PROT</name>
<comment type="caution">
    <text evidence="8">The sequence shown here is derived from an EMBL/GenBank/DDBJ whole genome shotgun (WGS) entry which is preliminary data.</text>
</comment>
<dbReference type="RefSeq" id="WP_281416018.1">
    <property type="nucleotide sequence ID" value="NZ_JAGINP010000007.1"/>
</dbReference>
<keyword evidence="7" id="KW-0472">Membrane</keyword>
<evidence type="ECO:0000256" key="3">
    <source>
        <dbReference type="ARBA" id="ARBA00022525"/>
    </source>
</evidence>
<evidence type="ECO:0000256" key="1">
    <source>
        <dbReference type="ARBA" id="ARBA00004370"/>
    </source>
</evidence>
<dbReference type="PANTHER" id="PTHR38340">
    <property type="entry name" value="S-LAYER PROTEIN"/>
    <property type="match status" value="1"/>
</dbReference>
<dbReference type="InterPro" id="IPR050557">
    <property type="entry name" value="RTX_toxin/Mannuronan_C5-epim"/>
</dbReference>
<dbReference type="PANTHER" id="PTHR38340:SF1">
    <property type="entry name" value="S-LAYER PROTEIN"/>
    <property type="match status" value="1"/>
</dbReference>
<dbReference type="Gene3D" id="2.150.10.10">
    <property type="entry name" value="Serralysin-like metalloprotease, C-terminal"/>
    <property type="match status" value="3"/>
</dbReference>
<evidence type="ECO:0000256" key="6">
    <source>
        <dbReference type="ARBA" id="ARBA00023026"/>
    </source>
</evidence>
<dbReference type="Pfam" id="PF00353">
    <property type="entry name" value="HemolysinCabind"/>
    <property type="match status" value="5"/>
</dbReference>
<dbReference type="EMBL" id="JAGINP010000007">
    <property type="protein sequence ID" value="MBP2292543.1"/>
    <property type="molecule type" value="Genomic_DNA"/>
</dbReference>
<keyword evidence="3" id="KW-0964">Secreted</keyword>
<protein>
    <submittedName>
        <fullName evidence="8">Ca2+-binding RTX toxin-like protein</fullName>
    </submittedName>
</protein>
<dbReference type="InterPro" id="IPR011049">
    <property type="entry name" value="Serralysin-like_metalloprot_C"/>
</dbReference>
<evidence type="ECO:0000256" key="5">
    <source>
        <dbReference type="ARBA" id="ARBA00022737"/>
    </source>
</evidence>
<reference evidence="8 9" key="1">
    <citation type="submission" date="2021-03" db="EMBL/GenBank/DDBJ databases">
        <title>Genomic Encyclopedia of Type Strains, Phase III (KMG-III): the genomes of soil and plant-associated and newly described type strains.</title>
        <authorList>
            <person name="Whitman W."/>
        </authorList>
    </citation>
    <scope>NUCLEOTIDE SEQUENCE [LARGE SCALE GENOMIC DNA]</scope>
    <source>
        <strain evidence="8 9">IMMIB AFH-6</strain>
    </source>
</reference>
<evidence type="ECO:0000313" key="8">
    <source>
        <dbReference type="EMBL" id="MBP2292543.1"/>
    </source>
</evidence>
<dbReference type="PROSITE" id="PS00330">
    <property type="entry name" value="HEMOLYSIN_CALCIUM"/>
    <property type="match status" value="8"/>
</dbReference>
<keyword evidence="6" id="KW-0843">Virulence</keyword>
<comment type="subcellular location">
    <subcellularLocation>
        <location evidence="1">Membrane</location>
    </subcellularLocation>
    <subcellularLocation>
        <location evidence="2">Secreted</location>
    </subcellularLocation>
</comment>
<evidence type="ECO:0000256" key="4">
    <source>
        <dbReference type="ARBA" id="ARBA00022656"/>
    </source>
</evidence>
<evidence type="ECO:0000313" key="9">
    <source>
        <dbReference type="Proteomes" id="UP000781958"/>
    </source>
</evidence>
<keyword evidence="9" id="KW-1185">Reference proteome</keyword>
<organism evidence="8 9">
    <name type="scientific">Azospirillum rugosum</name>
    <dbReference type="NCBI Taxonomy" id="416170"/>
    <lineage>
        <taxon>Bacteria</taxon>
        <taxon>Pseudomonadati</taxon>
        <taxon>Pseudomonadota</taxon>
        <taxon>Alphaproteobacteria</taxon>
        <taxon>Rhodospirillales</taxon>
        <taxon>Azospirillaceae</taxon>
        <taxon>Azospirillum</taxon>
    </lineage>
</organism>
<dbReference type="PRINTS" id="PR01488">
    <property type="entry name" value="RTXTOXINA"/>
</dbReference>
<evidence type="ECO:0000256" key="7">
    <source>
        <dbReference type="ARBA" id="ARBA00023136"/>
    </source>
</evidence>
<dbReference type="Proteomes" id="UP000781958">
    <property type="component" value="Unassembled WGS sequence"/>
</dbReference>
<dbReference type="InterPro" id="IPR018511">
    <property type="entry name" value="Hemolysin-typ_Ca-bd_CS"/>
</dbReference>
<proteinExistence type="predicted"/>
<accession>A0ABS4SJ06</accession>
<dbReference type="InterPro" id="IPR001343">
    <property type="entry name" value="Hemolysn_Ca-bd"/>
</dbReference>
<dbReference type="SUPFAM" id="SSF51120">
    <property type="entry name" value="beta-Roll"/>
    <property type="match status" value="3"/>
</dbReference>
<dbReference type="InterPro" id="IPR003995">
    <property type="entry name" value="RTX_toxin_determinant-A"/>
</dbReference>
<dbReference type="PRINTS" id="PR00313">
    <property type="entry name" value="CABNDNGRPT"/>
</dbReference>